<dbReference type="RefSeq" id="WP_008513319.1">
    <property type="nucleotide sequence ID" value="NZ_CM001403.1"/>
</dbReference>
<name>H1Y9S8_9SPHI</name>
<accession>H1Y9S8</accession>
<dbReference type="PANTHER" id="PTHR42852">
    <property type="entry name" value="THIOL:DISULFIDE INTERCHANGE PROTEIN DSBE"/>
    <property type="match status" value="1"/>
</dbReference>
<evidence type="ECO:0000259" key="5">
    <source>
        <dbReference type="PROSITE" id="PS51352"/>
    </source>
</evidence>
<dbReference type="HOGENOM" id="CLU_042529_1_0_10"/>
<dbReference type="AlphaFoldDB" id="H1Y9S8"/>
<keyword evidence="7" id="KW-1185">Reference proteome</keyword>
<dbReference type="InterPro" id="IPR036249">
    <property type="entry name" value="Thioredoxin-like_sf"/>
</dbReference>
<keyword evidence="4" id="KW-0676">Redox-active center</keyword>
<protein>
    <submittedName>
        <fullName evidence="6">Alkyl hydroperoxide reductase/ Thiol specific antioxidant/ Mal allergen</fullName>
    </submittedName>
</protein>
<dbReference type="InterPro" id="IPR050553">
    <property type="entry name" value="Thioredoxin_ResA/DsbE_sf"/>
</dbReference>
<dbReference type="PROSITE" id="PS00194">
    <property type="entry name" value="THIOREDOXIN_1"/>
    <property type="match status" value="1"/>
</dbReference>
<dbReference type="PROSITE" id="PS51352">
    <property type="entry name" value="THIOREDOXIN_2"/>
    <property type="match status" value="1"/>
</dbReference>
<keyword evidence="2" id="KW-0201">Cytochrome c-type biogenesis</keyword>
<dbReference type="Pfam" id="PF14289">
    <property type="entry name" value="DUF4369"/>
    <property type="match status" value="1"/>
</dbReference>
<keyword evidence="3" id="KW-1015">Disulfide bond</keyword>
<dbReference type="Proteomes" id="UP000002774">
    <property type="component" value="Chromosome"/>
</dbReference>
<gene>
    <name evidence="6" type="ORF">Mucpa_7068</name>
</gene>
<evidence type="ECO:0000256" key="4">
    <source>
        <dbReference type="ARBA" id="ARBA00023284"/>
    </source>
</evidence>
<dbReference type="OrthoDB" id="750178at2"/>
<dbReference type="InterPro" id="IPR017937">
    <property type="entry name" value="Thioredoxin_CS"/>
</dbReference>
<evidence type="ECO:0000256" key="1">
    <source>
        <dbReference type="ARBA" id="ARBA00004196"/>
    </source>
</evidence>
<dbReference type="InterPro" id="IPR013766">
    <property type="entry name" value="Thioredoxin_domain"/>
</dbReference>
<evidence type="ECO:0000256" key="2">
    <source>
        <dbReference type="ARBA" id="ARBA00022748"/>
    </source>
</evidence>
<dbReference type="eggNOG" id="COG0526">
    <property type="taxonomic scope" value="Bacteria"/>
</dbReference>
<dbReference type="InterPro" id="IPR000866">
    <property type="entry name" value="AhpC/TSA"/>
</dbReference>
<sequence>MKLKVVPVILSFCAAALVSCKDKNAFVLNGEITNPKDIKKVYLLQSNGNQLEVVDSAALSDRAQFSFKRPAPTPSLYKLRIGGVLYDLIAQNGDEINFKTNIQDTTNAYEITGSLESDKIKAFNKISNHYSSINDKIIADYNYQTQTLNKPAAPLFAVAMERLRKNQKALSLETVKFMNDNLSSIAAFYASNSLALADNEKELIAYADQIKNQFTDNPLVTDFKKHMAELVPTSVGHKAPDFTILDTDNKPVKLSDYRGKYLMIDFWASWCGPCRQENPNVVRLYNQFKDKGLNILGISLDEKKTDWLKAIADDKLTWRQATEFKNFESPVVRMYHIEAIPSNFMIDPQGNIIAKNITGTELEDFLNKTFSKSQ</sequence>
<proteinExistence type="predicted"/>
<dbReference type="GO" id="GO:0030313">
    <property type="term" value="C:cell envelope"/>
    <property type="evidence" value="ECO:0007669"/>
    <property type="project" value="UniProtKB-SubCell"/>
</dbReference>
<comment type="subcellular location">
    <subcellularLocation>
        <location evidence="1">Cell envelope</location>
    </subcellularLocation>
</comment>
<reference evidence="6" key="1">
    <citation type="submission" date="2011-09" db="EMBL/GenBank/DDBJ databases">
        <title>The permanent draft genome of Mucilaginibacter paludis DSM 18603.</title>
        <authorList>
            <consortium name="US DOE Joint Genome Institute (JGI-PGF)"/>
            <person name="Lucas S."/>
            <person name="Han J."/>
            <person name="Lapidus A."/>
            <person name="Bruce D."/>
            <person name="Goodwin L."/>
            <person name="Pitluck S."/>
            <person name="Peters L."/>
            <person name="Kyrpides N."/>
            <person name="Mavromatis K."/>
            <person name="Ivanova N."/>
            <person name="Mikhailova N."/>
            <person name="Held B."/>
            <person name="Detter J.C."/>
            <person name="Tapia R."/>
            <person name="Han C."/>
            <person name="Land M."/>
            <person name="Hauser L."/>
            <person name="Markowitz V."/>
            <person name="Cheng J.-F."/>
            <person name="Hugenholtz P."/>
            <person name="Woyke T."/>
            <person name="Wu D."/>
            <person name="Tindall B."/>
            <person name="Brambilla E."/>
            <person name="Klenk H.-P."/>
            <person name="Eisen J.A."/>
        </authorList>
    </citation>
    <scope>NUCLEOTIDE SEQUENCE [LARGE SCALE GENOMIC DNA]</scope>
    <source>
        <strain evidence="6">DSM 18603</strain>
    </source>
</reference>
<evidence type="ECO:0000313" key="6">
    <source>
        <dbReference type="EMBL" id="EHQ31111.1"/>
    </source>
</evidence>
<evidence type="ECO:0000313" key="7">
    <source>
        <dbReference type="Proteomes" id="UP000002774"/>
    </source>
</evidence>
<dbReference type="PANTHER" id="PTHR42852:SF6">
    <property type="entry name" value="THIOL:DISULFIDE INTERCHANGE PROTEIN DSBE"/>
    <property type="match status" value="1"/>
</dbReference>
<evidence type="ECO:0000256" key="3">
    <source>
        <dbReference type="ARBA" id="ARBA00023157"/>
    </source>
</evidence>
<dbReference type="Gene3D" id="3.40.30.10">
    <property type="entry name" value="Glutaredoxin"/>
    <property type="match status" value="1"/>
</dbReference>
<dbReference type="InterPro" id="IPR025380">
    <property type="entry name" value="DUF4369"/>
</dbReference>
<feature type="domain" description="Thioredoxin" evidence="5">
    <location>
        <begin position="233"/>
        <end position="374"/>
    </location>
</feature>
<dbReference type="Pfam" id="PF00578">
    <property type="entry name" value="AhpC-TSA"/>
    <property type="match status" value="1"/>
</dbReference>
<dbReference type="STRING" id="714943.Mucpa_7068"/>
<dbReference type="GO" id="GO:0016209">
    <property type="term" value="F:antioxidant activity"/>
    <property type="evidence" value="ECO:0007669"/>
    <property type="project" value="InterPro"/>
</dbReference>
<dbReference type="GO" id="GO:0016491">
    <property type="term" value="F:oxidoreductase activity"/>
    <property type="evidence" value="ECO:0007669"/>
    <property type="project" value="InterPro"/>
</dbReference>
<organism evidence="6 7">
    <name type="scientific">Mucilaginibacter paludis DSM 18603</name>
    <dbReference type="NCBI Taxonomy" id="714943"/>
    <lineage>
        <taxon>Bacteria</taxon>
        <taxon>Pseudomonadati</taxon>
        <taxon>Bacteroidota</taxon>
        <taxon>Sphingobacteriia</taxon>
        <taxon>Sphingobacteriales</taxon>
        <taxon>Sphingobacteriaceae</taxon>
        <taxon>Mucilaginibacter</taxon>
    </lineage>
</organism>
<dbReference type="GO" id="GO:0017004">
    <property type="term" value="P:cytochrome complex assembly"/>
    <property type="evidence" value="ECO:0007669"/>
    <property type="project" value="UniProtKB-KW"/>
</dbReference>
<dbReference type="EMBL" id="CM001403">
    <property type="protein sequence ID" value="EHQ31111.1"/>
    <property type="molecule type" value="Genomic_DNA"/>
</dbReference>
<dbReference type="SUPFAM" id="SSF52833">
    <property type="entry name" value="Thioredoxin-like"/>
    <property type="match status" value="1"/>
</dbReference>
<dbReference type="PROSITE" id="PS51257">
    <property type="entry name" value="PROKAR_LIPOPROTEIN"/>
    <property type="match status" value="1"/>
</dbReference>
<dbReference type="CDD" id="cd02966">
    <property type="entry name" value="TlpA_like_family"/>
    <property type="match status" value="1"/>
</dbReference>